<evidence type="ECO:0000313" key="8">
    <source>
        <dbReference type="EMBL" id="PNM63605.1"/>
    </source>
</evidence>
<dbReference type="Proteomes" id="UP000053748">
    <property type="component" value="Unassembled WGS sequence"/>
</dbReference>
<dbReference type="PANTHER" id="PTHR46566:SF1">
    <property type="entry name" value="1-PHOSPHOFRUCTOKINASE"/>
    <property type="match status" value="1"/>
</dbReference>
<sequence length="306" mass="32655">MIYTLTMNAAIDLNLTCDQVQPRTINHSVEVGCSPNGKAVNVSIVLNHLGVPSVVMGIFGGFTGAYILDSLSALGITTQPFFIEDKTRINVFVNDQTDEYKFVCQGGFVPVSVQQDILDSIRNQSDMTHLVVSGSLPPGVSESFLDQLMETCSQRNIGVILDISHPHLSVLLEHRPLLIKPNDDELFKVFGLATATETDVVDAAKTLHAIGAQNVLLTMGEKGMYFSNGSSIYFCNAPQIELVSSACAGDSALAAFLSIWLVESGDIENAMVLASAIGADVAASAGIGSLNNYSKLIGTIQTRQLV</sequence>
<accession>A0A1D8SHX8</accession>
<evidence type="ECO:0000256" key="4">
    <source>
        <dbReference type="ARBA" id="ARBA00022777"/>
    </source>
</evidence>
<dbReference type="Pfam" id="PF00294">
    <property type="entry name" value="PfkB"/>
    <property type="match status" value="1"/>
</dbReference>
<evidence type="ECO:0000256" key="6">
    <source>
        <dbReference type="PIRNR" id="PIRNR000535"/>
    </source>
</evidence>
<dbReference type="PANTHER" id="PTHR46566">
    <property type="entry name" value="1-PHOSPHOFRUCTOKINASE-RELATED"/>
    <property type="match status" value="1"/>
</dbReference>
<dbReference type="CDD" id="cd01164">
    <property type="entry name" value="FruK_PfkB_like"/>
    <property type="match status" value="1"/>
</dbReference>
<comment type="caution">
    <text evidence="8">The sequence shown here is derived from an EMBL/GenBank/DDBJ whole genome shotgun (WGS) entry which is preliminary data.</text>
</comment>
<dbReference type="STRING" id="674.VM_19930"/>
<comment type="similarity">
    <text evidence="1 6">Belongs to the carbohydrate kinase PfkB family.</text>
</comment>
<dbReference type="InterPro" id="IPR017583">
    <property type="entry name" value="Tagatose/fructose_Pkinase"/>
</dbReference>
<evidence type="ECO:0000256" key="1">
    <source>
        <dbReference type="ARBA" id="ARBA00010688"/>
    </source>
</evidence>
<proteinExistence type="inferred from homology"/>
<organism evidence="8 9">
    <name type="scientific">Vibrio mimicus</name>
    <dbReference type="NCBI Taxonomy" id="674"/>
    <lineage>
        <taxon>Bacteria</taxon>
        <taxon>Pseudomonadati</taxon>
        <taxon>Pseudomonadota</taxon>
        <taxon>Gammaproteobacteria</taxon>
        <taxon>Vibrionales</taxon>
        <taxon>Vibrionaceae</taxon>
        <taxon>Vibrio</taxon>
    </lineage>
</organism>
<dbReference type="OrthoDB" id="9801219at2"/>
<dbReference type="AlphaFoldDB" id="A0A1D8SHX8"/>
<dbReference type="NCBIfam" id="TIGR03168">
    <property type="entry name" value="1-PFK"/>
    <property type="match status" value="1"/>
</dbReference>
<keyword evidence="9" id="KW-1185">Reference proteome</keyword>
<protein>
    <recommendedName>
        <fullName evidence="6">Phosphofructokinase</fullName>
    </recommendedName>
</protein>
<keyword evidence="5" id="KW-0067">ATP-binding</keyword>
<dbReference type="SUPFAM" id="SSF53613">
    <property type="entry name" value="Ribokinase-like"/>
    <property type="match status" value="1"/>
</dbReference>
<evidence type="ECO:0000256" key="5">
    <source>
        <dbReference type="ARBA" id="ARBA00022840"/>
    </source>
</evidence>
<dbReference type="EMBL" id="LOSJ02000001">
    <property type="protein sequence ID" value="PNM63605.1"/>
    <property type="molecule type" value="Genomic_DNA"/>
</dbReference>
<evidence type="ECO:0000256" key="2">
    <source>
        <dbReference type="ARBA" id="ARBA00022679"/>
    </source>
</evidence>
<reference evidence="8" key="1">
    <citation type="submission" date="2017-12" db="EMBL/GenBank/DDBJ databases">
        <title>FDA dAtabase for Regulatory Grade micrObial Sequences (FDA-ARGOS): Supporting development and validation of Infectious Disease Dx tests.</title>
        <authorList>
            <person name="Hoffmann M."/>
            <person name="Allard M."/>
            <person name="Evans P."/>
            <person name="Brown E."/>
            <person name="Tallon L.J."/>
            <person name="Sadzewicz L."/>
            <person name="Sengamalay N."/>
            <person name="Ott S."/>
            <person name="Godinez A."/>
            <person name="Nagaraj S."/>
            <person name="Vavikolanu K."/>
            <person name="Aluvathingal J."/>
            <person name="Nadendla S."/>
            <person name="Hobson J."/>
            <person name="Sichtig H."/>
        </authorList>
    </citation>
    <scope>NUCLEOTIDE SEQUENCE [LARGE SCALE GENOMIC DNA]</scope>
    <source>
        <strain evidence="8">FDAARGOS_113</strain>
    </source>
</reference>
<dbReference type="GO" id="GO:0005829">
    <property type="term" value="C:cytosol"/>
    <property type="evidence" value="ECO:0007669"/>
    <property type="project" value="TreeGrafter"/>
</dbReference>
<dbReference type="eggNOG" id="COG1105">
    <property type="taxonomic scope" value="Bacteria"/>
</dbReference>
<gene>
    <name evidence="8" type="ORF">AL544_001080</name>
</gene>
<dbReference type="GO" id="GO:0008443">
    <property type="term" value="F:phosphofructokinase activity"/>
    <property type="evidence" value="ECO:0007669"/>
    <property type="project" value="TreeGrafter"/>
</dbReference>
<keyword evidence="4" id="KW-0418">Kinase</keyword>
<evidence type="ECO:0000313" key="9">
    <source>
        <dbReference type="Proteomes" id="UP000053748"/>
    </source>
</evidence>
<keyword evidence="3" id="KW-0547">Nucleotide-binding</keyword>
<evidence type="ECO:0000256" key="3">
    <source>
        <dbReference type="ARBA" id="ARBA00022741"/>
    </source>
</evidence>
<dbReference type="Gene3D" id="3.40.1190.20">
    <property type="match status" value="1"/>
</dbReference>
<dbReference type="RefSeq" id="WP_000640687.1">
    <property type="nucleotide sequence ID" value="NZ_CAWMSS010000002.1"/>
</dbReference>
<dbReference type="InterPro" id="IPR029056">
    <property type="entry name" value="Ribokinase-like"/>
</dbReference>
<dbReference type="PIRSF" id="PIRSF000535">
    <property type="entry name" value="1PFK/6PFK/LacC"/>
    <property type="match status" value="1"/>
</dbReference>
<dbReference type="InterPro" id="IPR011611">
    <property type="entry name" value="PfkB_dom"/>
</dbReference>
<keyword evidence="2 6" id="KW-0808">Transferase</keyword>
<evidence type="ECO:0000259" key="7">
    <source>
        <dbReference type="Pfam" id="PF00294"/>
    </source>
</evidence>
<dbReference type="GO" id="GO:0005524">
    <property type="term" value="F:ATP binding"/>
    <property type="evidence" value="ECO:0007669"/>
    <property type="project" value="UniProtKB-KW"/>
</dbReference>
<name>A0A1D8SHX8_VIBMI</name>
<feature type="domain" description="Carbohydrate kinase PfkB" evidence="7">
    <location>
        <begin position="10"/>
        <end position="287"/>
    </location>
</feature>